<feature type="domain" description="Tail sheath protein C-terminal" evidence="4">
    <location>
        <begin position="316"/>
        <end position="423"/>
    </location>
</feature>
<evidence type="ECO:0000313" key="6">
    <source>
        <dbReference type="Proteomes" id="UP000218164"/>
    </source>
</evidence>
<dbReference type="OrthoDB" id="183220at2157"/>
<dbReference type="AlphaFoldDB" id="A0A2A2HUS7"/>
<dbReference type="PANTHER" id="PTHR35861">
    <property type="match status" value="1"/>
</dbReference>
<protein>
    <submittedName>
        <fullName evidence="5">Phage tail protein</fullName>
    </submittedName>
</protein>
<gene>
    <name evidence="5" type="ORF">ASJ81_04460</name>
</gene>
<sequence>MTQYLYPGVYVEEVTPLARPITGVGTSTAGFIGVVMDDVQMPLKPGKKEDDVTGHFTVSPAGEPQLITGWEQFKNNFGDFQPTKKQKSLTAEKEPEKEPVEEPAEEPENEGSAGWSDDDYKAYLQLQHAVYGFFNNGGTRCWVIRVATGGSLTNLADLLNKFEPIDDIAIVAVPGAITTAQQDAIIGHCVNMKDRVAVLDGIQSPSTFTVDGIKGDTHTSEYAALYFPWIKVLDPISQTNISQPPSGHLAGVYARVDAERGVFKAPANEIVLGAVDLDYKLSPNDQAGLNPKGVNVIRAFDGNFNIWGARTLGGDDNGEFKYISTRRYFNFLRKSIEQGTQFVVFEPNSPALWQRITRTVSDFLLRQWRDGALFGDTPKQAFFVKCDKDTNPPEVREAGQVVTEIGVAIVKPAEFVIFRIQQTTGE</sequence>
<evidence type="ECO:0000256" key="1">
    <source>
        <dbReference type="ARBA" id="ARBA00008005"/>
    </source>
</evidence>
<reference evidence="5 6" key="1">
    <citation type="journal article" date="2017" name="BMC Genomics">
        <title>Genomic analysis of methanogenic archaea reveals a shift towards energy conservation.</title>
        <authorList>
            <person name="Gilmore S.P."/>
            <person name="Henske J.K."/>
            <person name="Sexton J.A."/>
            <person name="Solomon K.V."/>
            <person name="Seppala S."/>
            <person name="Yoo J.I."/>
            <person name="Huyett L.M."/>
            <person name="Pressman A."/>
            <person name="Cogan J.Z."/>
            <person name="Kivenson V."/>
            <person name="Peng X."/>
            <person name="Tan Y."/>
            <person name="Valentine D.L."/>
            <person name="O'Malley M.A."/>
        </authorList>
    </citation>
    <scope>NUCLEOTIDE SEQUENCE [LARGE SCALE GENOMIC DNA]</scope>
    <source>
        <strain evidence="5 6">MC-15</strain>
    </source>
</reference>
<feature type="domain" description="Tail sheath protein subtilisin-like" evidence="3">
    <location>
        <begin position="158"/>
        <end position="312"/>
    </location>
</feature>
<comment type="similarity">
    <text evidence="1">Belongs to the myoviridae tail sheath protein family.</text>
</comment>
<evidence type="ECO:0000259" key="4">
    <source>
        <dbReference type="Pfam" id="PF17482"/>
    </source>
</evidence>
<feature type="region of interest" description="Disordered" evidence="2">
    <location>
        <begin position="84"/>
        <end position="116"/>
    </location>
</feature>
<dbReference type="RefSeq" id="WP_095644176.1">
    <property type="nucleotide sequence ID" value="NZ_LMVP01000146.1"/>
</dbReference>
<dbReference type="Proteomes" id="UP000218164">
    <property type="component" value="Unassembled WGS sequence"/>
</dbReference>
<organism evidence="5 6">
    <name type="scientific">Methanosarcina spelaei</name>
    <dbReference type="NCBI Taxonomy" id="1036679"/>
    <lineage>
        <taxon>Archaea</taxon>
        <taxon>Methanobacteriati</taxon>
        <taxon>Methanobacteriota</taxon>
        <taxon>Stenosarchaea group</taxon>
        <taxon>Methanomicrobia</taxon>
        <taxon>Methanosarcinales</taxon>
        <taxon>Methanosarcinaceae</taxon>
        <taxon>Methanosarcina</taxon>
    </lineage>
</organism>
<evidence type="ECO:0000256" key="2">
    <source>
        <dbReference type="SAM" id="MobiDB-lite"/>
    </source>
</evidence>
<dbReference type="PANTHER" id="PTHR35861:SF1">
    <property type="entry name" value="PHAGE TAIL SHEATH PROTEIN"/>
    <property type="match status" value="1"/>
</dbReference>
<dbReference type="EMBL" id="LMVP01000146">
    <property type="protein sequence ID" value="PAV12984.1"/>
    <property type="molecule type" value="Genomic_DNA"/>
</dbReference>
<name>A0A2A2HUS7_9EURY</name>
<dbReference type="Gene3D" id="3.40.50.11780">
    <property type="match status" value="1"/>
</dbReference>
<evidence type="ECO:0000313" key="5">
    <source>
        <dbReference type="EMBL" id="PAV12984.1"/>
    </source>
</evidence>
<dbReference type="Pfam" id="PF04984">
    <property type="entry name" value="Phage_sheath_1"/>
    <property type="match status" value="1"/>
</dbReference>
<keyword evidence="6" id="KW-1185">Reference proteome</keyword>
<feature type="compositionally biased region" description="Basic and acidic residues" evidence="2">
    <location>
        <begin position="90"/>
        <end position="100"/>
    </location>
</feature>
<proteinExistence type="inferred from homology"/>
<evidence type="ECO:0000259" key="3">
    <source>
        <dbReference type="Pfam" id="PF04984"/>
    </source>
</evidence>
<dbReference type="Pfam" id="PF17482">
    <property type="entry name" value="Phage_sheath_1C"/>
    <property type="match status" value="1"/>
</dbReference>
<dbReference type="InterPro" id="IPR020287">
    <property type="entry name" value="Tail_sheath_C"/>
</dbReference>
<dbReference type="InterPro" id="IPR052042">
    <property type="entry name" value="Tail_sheath_structural"/>
</dbReference>
<accession>A0A2A2HUS7</accession>
<comment type="caution">
    <text evidence="5">The sequence shown here is derived from an EMBL/GenBank/DDBJ whole genome shotgun (WGS) entry which is preliminary data.</text>
</comment>
<dbReference type="InterPro" id="IPR035089">
    <property type="entry name" value="Phage_sheath_subtilisin"/>
</dbReference>